<evidence type="ECO:0000313" key="2">
    <source>
        <dbReference type="Proteomes" id="UP001596513"/>
    </source>
</evidence>
<organism evidence="1 2">
    <name type="scientific">Hymenobacter humi</name>
    <dbReference type="NCBI Taxonomy" id="1411620"/>
    <lineage>
        <taxon>Bacteria</taxon>
        <taxon>Pseudomonadati</taxon>
        <taxon>Bacteroidota</taxon>
        <taxon>Cytophagia</taxon>
        <taxon>Cytophagales</taxon>
        <taxon>Hymenobacteraceae</taxon>
        <taxon>Hymenobacter</taxon>
    </lineage>
</organism>
<accession>A0ABW2UAZ6</accession>
<evidence type="ECO:0008006" key="3">
    <source>
        <dbReference type="Google" id="ProtNLM"/>
    </source>
</evidence>
<reference evidence="2" key="1">
    <citation type="journal article" date="2019" name="Int. J. Syst. Evol. Microbiol.">
        <title>The Global Catalogue of Microorganisms (GCM) 10K type strain sequencing project: providing services to taxonomists for standard genome sequencing and annotation.</title>
        <authorList>
            <consortium name="The Broad Institute Genomics Platform"/>
            <consortium name="The Broad Institute Genome Sequencing Center for Infectious Disease"/>
            <person name="Wu L."/>
            <person name="Ma J."/>
        </authorList>
    </citation>
    <scope>NUCLEOTIDE SEQUENCE [LARGE SCALE GENOMIC DNA]</scope>
    <source>
        <strain evidence="2">JCM 19635</strain>
    </source>
</reference>
<protein>
    <recommendedName>
        <fullName evidence="3">FlgD Ig-like domain-containing protein</fullName>
    </recommendedName>
</protein>
<gene>
    <name evidence="1" type="ORF">ACFQT0_20460</name>
</gene>
<keyword evidence="2" id="KW-1185">Reference proteome</keyword>
<name>A0ABW2UAZ6_9BACT</name>
<proteinExistence type="predicted"/>
<dbReference type="EMBL" id="JBHTEK010000001">
    <property type="protein sequence ID" value="MFC7669468.1"/>
    <property type="molecule type" value="Genomic_DNA"/>
</dbReference>
<comment type="caution">
    <text evidence="1">The sequence shown here is derived from an EMBL/GenBank/DDBJ whole genome shotgun (WGS) entry which is preliminary data.</text>
</comment>
<dbReference type="Proteomes" id="UP001596513">
    <property type="component" value="Unassembled WGS sequence"/>
</dbReference>
<evidence type="ECO:0000313" key="1">
    <source>
        <dbReference type="EMBL" id="MFC7669468.1"/>
    </source>
</evidence>
<sequence>MGQKLTATTGRLVREVGPDRSLTIPPYNQTIELRDNLQQRATAGRVVSPLIGPAKEWLNLYSTIRTATASGYHKLSVVAIDASGRETVMLPNVTSSAQALAGVSATQYPYLRLELALGDSVTRVPPQLRQWLVTYRGVPEGVVRRDGVPAATYAPATLAQQATSTGSLTFPIKFQNVSDIDFLAPLKAQVSLRNTTTNIVVKTIEVTFPGVLAAGATATFNVVMDVRNVFGTLAVEAFVNPRLQPEQLYSNNELLLEPFSVSDDNLAPTLDVAFDGRHILNGEIVSPTPIISIQLNDEDKLNPITDRTVFTVTLQKGSGTPVLVDLNGPEINFSVDTKQGSVAKLEYRPGLSAPLGDGMYTLRVQGRDPKNASAGTQDFEVKFEVVSVSKITNVYPYPNPVVNKTRFVFTVTGQELPRNMKIQIMTLTGRVVKELFMADLGPLHIGNNISENAWDGTDQYGDRLANGTYLYRVSLDDPSGQFGRRETAGDRAFKNDWGKLVLMR</sequence>
<dbReference type="Gene3D" id="2.60.40.4070">
    <property type="match status" value="1"/>
</dbReference>
<dbReference type="RefSeq" id="WP_380204969.1">
    <property type="nucleotide sequence ID" value="NZ_JBHTEK010000001.1"/>
</dbReference>